<organism evidence="1 2">
    <name type="scientific">Coniosporium uncinatum</name>
    <dbReference type="NCBI Taxonomy" id="93489"/>
    <lineage>
        <taxon>Eukaryota</taxon>
        <taxon>Fungi</taxon>
        <taxon>Dikarya</taxon>
        <taxon>Ascomycota</taxon>
        <taxon>Pezizomycotina</taxon>
        <taxon>Dothideomycetes</taxon>
        <taxon>Dothideomycetes incertae sedis</taxon>
        <taxon>Coniosporium</taxon>
    </lineage>
</organism>
<comment type="caution">
    <text evidence="1">The sequence shown here is derived from an EMBL/GenBank/DDBJ whole genome shotgun (WGS) entry which is preliminary data.</text>
</comment>
<keyword evidence="2" id="KW-1185">Reference proteome</keyword>
<accession>A0ACC3CXG9</accession>
<evidence type="ECO:0000313" key="1">
    <source>
        <dbReference type="EMBL" id="KAK3049843.1"/>
    </source>
</evidence>
<proteinExistence type="predicted"/>
<gene>
    <name evidence="1" type="ORF">LTS18_012684</name>
</gene>
<sequence length="478" mass="52193">MCAPYAKEAVTLRLVGDKPVSQPYIDMTITMMASFGVKVTRSDSEPNTYHIPNQPYSNPSHYEVESDASSATYPLAIAAITGTTCTVPNIGSKSLQGDARFAVDVLAPMGCTVEQTDTSTTVTGPPKGSLKALPEVDMEPMTDAFLTASVLAAVAVSSKQGATTRITGIANQRVKECNRIQAMEDELAKFGVTCRQLPDGIEIDGRGTDLREAVGGVHCYDDHRVAMSFSVLATAAPRPTLIQEKDCTAKTWPGWWDNMSQLFGAKLDGIESATPTMNSANGVNGVVKPSKSVFIIGMRGAGKTTTGNWASQILGWPLLDLDTALEQHIGQTIPELIHSQGWEVFREKELEILRKVLQEKPTGYVFACGGGIVEQEPARQLLEKYHKTGGTVLLISRDINKVMDFLNIDKTRPAYTEDMMGVWLRRKPWFQSCSNFQYHSQTVGKEGLASTLEDFSRFLDLVTGKRSALDDIKQKKLS</sequence>
<evidence type="ECO:0000313" key="2">
    <source>
        <dbReference type="Proteomes" id="UP001186974"/>
    </source>
</evidence>
<reference evidence="1" key="1">
    <citation type="submission" date="2024-09" db="EMBL/GenBank/DDBJ databases">
        <title>Black Yeasts Isolated from many extreme environments.</title>
        <authorList>
            <person name="Coleine C."/>
            <person name="Stajich J.E."/>
            <person name="Selbmann L."/>
        </authorList>
    </citation>
    <scope>NUCLEOTIDE SEQUENCE</scope>
    <source>
        <strain evidence="1">CCFEE 5737</strain>
    </source>
</reference>
<dbReference type="Proteomes" id="UP001186974">
    <property type="component" value="Unassembled WGS sequence"/>
</dbReference>
<dbReference type="EMBL" id="JAWDJW010010168">
    <property type="protein sequence ID" value="KAK3049843.1"/>
    <property type="molecule type" value="Genomic_DNA"/>
</dbReference>
<feature type="non-terminal residue" evidence="1">
    <location>
        <position position="478"/>
    </location>
</feature>
<protein>
    <submittedName>
        <fullName evidence="1">Uncharacterized protein</fullName>
    </submittedName>
</protein>
<name>A0ACC3CXG9_9PEZI</name>